<dbReference type="HAMAP" id="MF_00461">
    <property type="entry name" value="RsxC_RnfC"/>
    <property type="match status" value="1"/>
</dbReference>
<feature type="binding site" evidence="8">
    <location>
        <position position="375"/>
    </location>
    <ligand>
        <name>[4Fe-4S] cluster</name>
        <dbReference type="ChEBI" id="CHEBI:49883"/>
        <label>2</label>
    </ligand>
</feature>
<dbReference type="EMBL" id="DTPE01000164">
    <property type="protein sequence ID" value="HGE75240.1"/>
    <property type="molecule type" value="Genomic_DNA"/>
</dbReference>
<dbReference type="EC" id="7.-.-.-" evidence="8"/>
<feature type="binding site" evidence="8">
    <location>
        <position position="404"/>
    </location>
    <ligand>
        <name>[4Fe-4S] cluster</name>
        <dbReference type="ChEBI" id="CHEBI:49883"/>
        <label>2</label>
    </ligand>
</feature>
<dbReference type="PROSITE" id="PS51379">
    <property type="entry name" value="4FE4S_FER_2"/>
    <property type="match status" value="2"/>
</dbReference>
<comment type="subunit">
    <text evidence="8">The complex is composed of six subunits: RnfA, RnfB, RnfC, RnfD, RnfE and RnfG.</text>
</comment>
<evidence type="ECO:0000256" key="2">
    <source>
        <dbReference type="ARBA" id="ARBA00022485"/>
    </source>
</evidence>
<dbReference type="Pfam" id="PF13375">
    <property type="entry name" value="RnfC_N"/>
    <property type="match status" value="1"/>
</dbReference>
<comment type="function">
    <text evidence="8">Part of a membrane-bound complex that couples electron transfer with translocation of ions across the membrane.</text>
</comment>
<accession>A0A7V3VT21</accession>
<evidence type="ECO:0000256" key="4">
    <source>
        <dbReference type="ARBA" id="ARBA00022737"/>
    </source>
</evidence>
<dbReference type="InterPro" id="IPR010208">
    <property type="entry name" value="Ion_transpt_RnfC/RsxC"/>
</dbReference>
<dbReference type="InterPro" id="IPR017900">
    <property type="entry name" value="4Fe4S_Fe_S_CS"/>
</dbReference>
<keyword evidence="2 8" id="KW-0004">4Fe-4S</keyword>
<reference evidence="10" key="1">
    <citation type="journal article" date="2020" name="mSystems">
        <title>Genome- and Community-Level Interaction Insights into Carbon Utilization and Element Cycling Functions of Hydrothermarchaeota in Hydrothermal Sediment.</title>
        <authorList>
            <person name="Zhou Z."/>
            <person name="Liu Y."/>
            <person name="Xu W."/>
            <person name="Pan J."/>
            <person name="Luo Z.H."/>
            <person name="Li M."/>
        </authorList>
    </citation>
    <scope>NUCLEOTIDE SEQUENCE [LARGE SCALE GENOMIC DNA]</scope>
    <source>
        <strain evidence="10">SpSt-966</strain>
    </source>
</reference>
<evidence type="ECO:0000256" key="7">
    <source>
        <dbReference type="ARBA" id="ARBA00023014"/>
    </source>
</evidence>
<comment type="similarity">
    <text evidence="8">Belongs to the 4Fe4S bacterial-type ferredoxin family. RnfC subfamily.</text>
</comment>
<dbReference type="Gene3D" id="3.30.70.20">
    <property type="match status" value="1"/>
</dbReference>
<keyword evidence="4 8" id="KW-0677">Repeat</keyword>
<sequence>MNILNVWKFKGGVHPPTKKMAKDSKIENAVVSKHFYIFLAQNSGNPPKPIVAAGDEVKTGQKIAEADGFVSVPLHSPVTGKVVEIKKEKHPVTGRPADLMVIEKTREDEWTKLDPVKPYTDYSADEIKKRVLDAGIVGLGGATFPTHVKLAPSKKVDTIILNGAECEPYLTIDDRMMIENSEEICKGGVAIAKAVGAQKIFVGIEENKDKAIEAMKKAGAPLGIEVVVLPAKYPQGSEKHLIFAITKKEVPSGGLPMDVGVVVDNVSTARAIYRALQYGEPLIERGLTITGEGVKTPKNVIARIGTPISDLLALSSPLEEELRVIMGGPMTGIAVENIDTGISKGTSGITVLTKDIVEKPAETNCIRCYRCVEACPTNLEPYLLYKQFKKKMFNEMKETHLMDCIECGSCAYVCPANIDHVKAFKTAKLVVRTLGRR</sequence>
<dbReference type="NCBIfam" id="TIGR01945">
    <property type="entry name" value="rnfC"/>
    <property type="match status" value="1"/>
</dbReference>
<keyword evidence="6 8" id="KW-0408">Iron</keyword>
<evidence type="ECO:0000256" key="6">
    <source>
        <dbReference type="ARBA" id="ARBA00023004"/>
    </source>
</evidence>
<dbReference type="PROSITE" id="PS00198">
    <property type="entry name" value="4FE4S_FER_1"/>
    <property type="match status" value="2"/>
</dbReference>
<dbReference type="NCBIfam" id="NF003454">
    <property type="entry name" value="PRK05035.1"/>
    <property type="match status" value="1"/>
</dbReference>
<keyword evidence="7 8" id="KW-0411">Iron-sulfur</keyword>
<dbReference type="InterPro" id="IPR017896">
    <property type="entry name" value="4Fe4S_Fe-S-bd"/>
</dbReference>
<keyword evidence="3 8" id="KW-0479">Metal-binding</keyword>
<dbReference type="InterPro" id="IPR037225">
    <property type="entry name" value="Nuo51_FMN-bd_sf"/>
</dbReference>
<dbReference type="PANTHER" id="PTHR43034">
    <property type="entry name" value="ION-TRANSLOCATING OXIDOREDUCTASE COMPLEX SUBUNIT C"/>
    <property type="match status" value="1"/>
</dbReference>
<evidence type="ECO:0000313" key="10">
    <source>
        <dbReference type="EMBL" id="HGE75240.1"/>
    </source>
</evidence>
<comment type="cofactor">
    <cofactor evidence="8">
        <name>[4Fe-4S] cluster</name>
        <dbReference type="ChEBI" id="CHEBI:49883"/>
    </cofactor>
    <text evidence="8">Binds 2 [4Fe-4S] clusters per subunit.</text>
</comment>
<name>A0A7V3VT21_9BACT</name>
<dbReference type="InterPro" id="IPR011538">
    <property type="entry name" value="Nuo51_FMN-bd"/>
</dbReference>
<dbReference type="Gene3D" id="3.40.50.11540">
    <property type="entry name" value="NADH-ubiquinone oxidoreductase 51kDa subunit"/>
    <property type="match status" value="1"/>
</dbReference>
<keyword evidence="8" id="KW-0472">Membrane</keyword>
<dbReference type="GO" id="GO:0051539">
    <property type="term" value="F:4 iron, 4 sulfur cluster binding"/>
    <property type="evidence" value="ECO:0007669"/>
    <property type="project" value="UniProtKB-KW"/>
</dbReference>
<feature type="binding site" evidence="8">
    <location>
        <position position="368"/>
    </location>
    <ligand>
        <name>[4Fe-4S] cluster</name>
        <dbReference type="ChEBI" id="CHEBI:49883"/>
        <label>1</label>
    </ligand>
</feature>
<evidence type="ECO:0000256" key="5">
    <source>
        <dbReference type="ARBA" id="ARBA00022982"/>
    </source>
</evidence>
<evidence type="ECO:0000256" key="3">
    <source>
        <dbReference type="ARBA" id="ARBA00022723"/>
    </source>
</evidence>
<gene>
    <name evidence="10" type="primary">rsxC</name>
    <name evidence="8" type="synonym">rnfC</name>
    <name evidence="10" type="ORF">ENX73_03855</name>
</gene>
<keyword evidence="5 8" id="KW-0249">Electron transport</keyword>
<feature type="domain" description="4Fe-4S ferredoxin-type" evidence="9">
    <location>
        <begin position="396"/>
        <end position="424"/>
    </location>
</feature>
<feature type="binding site" evidence="8">
    <location>
        <position position="365"/>
    </location>
    <ligand>
        <name>[4Fe-4S] cluster</name>
        <dbReference type="ChEBI" id="CHEBI:49883"/>
        <label>1</label>
    </ligand>
</feature>
<dbReference type="AlphaFoldDB" id="A0A7V3VT21"/>
<evidence type="ECO:0000256" key="1">
    <source>
        <dbReference type="ARBA" id="ARBA00022448"/>
    </source>
</evidence>
<dbReference type="InterPro" id="IPR026902">
    <property type="entry name" value="RnfC_N"/>
</dbReference>
<feature type="binding site" evidence="8">
    <location>
        <position position="410"/>
    </location>
    <ligand>
        <name>[4Fe-4S] cluster</name>
        <dbReference type="ChEBI" id="CHEBI:49883"/>
        <label>2</label>
    </ligand>
</feature>
<feature type="domain" description="4Fe-4S ferredoxin-type" evidence="9">
    <location>
        <begin position="354"/>
        <end position="378"/>
    </location>
</feature>
<protein>
    <recommendedName>
        <fullName evidence="8">Ion-translocating oxidoreductase complex subunit C</fullName>
        <ecNumber evidence="8">7.-.-.-</ecNumber>
    </recommendedName>
    <alternativeName>
        <fullName evidence="8">Rnf electron transport complex subunit C</fullName>
    </alternativeName>
</protein>
<organism evidence="10">
    <name type="scientific">Mesoaciditoga lauensis</name>
    <dbReference type="NCBI Taxonomy" id="1495039"/>
    <lineage>
        <taxon>Bacteria</taxon>
        <taxon>Thermotogati</taxon>
        <taxon>Thermotogota</taxon>
        <taxon>Thermotogae</taxon>
        <taxon>Mesoaciditogales</taxon>
        <taxon>Mesoaciditogaceae</taxon>
        <taxon>Mesoaciditoga</taxon>
    </lineage>
</organism>
<feature type="binding site" evidence="8">
    <location>
        <position position="414"/>
    </location>
    <ligand>
        <name>[4Fe-4S] cluster</name>
        <dbReference type="ChEBI" id="CHEBI:49883"/>
        <label>1</label>
    </ligand>
</feature>
<dbReference type="GO" id="GO:0046872">
    <property type="term" value="F:metal ion binding"/>
    <property type="evidence" value="ECO:0007669"/>
    <property type="project" value="UniProtKB-KW"/>
</dbReference>
<keyword evidence="8" id="KW-1278">Translocase</keyword>
<feature type="binding site" evidence="8">
    <location>
        <position position="407"/>
    </location>
    <ligand>
        <name>[4Fe-4S] cluster</name>
        <dbReference type="ChEBI" id="CHEBI:49883"/>
        <label>2</label>
    </ligand>
</feature>
<feature type="binding site" evidence="8">
    <location>
        <position position="371"/>
    </location>
    <ligand>
        <name>[4Fe-4S] cluster</name>
        <dbReference type="ChEBI" id="CHEBI:49883"/>
        <label>1</label>
    </ligand>
</feature>
<dbReference type="GO" id="GO:0009055">
    <property type="term" value="F:electron transfer activity"/>
    <property type="evidence" value="ECO:0007669"/>
    <property type="project" value="InterPro"/>
</dbReference>
<comment type="caution">
    <text evidence="10">The sequence shown here is derived from an EMBL/GenBank/DDBJ whole genome shotgun (WGS) entry which is preliminary data.</text>
</comment>
<evidence type="ECO:0000259" key="9">
    <source>
        <dbReference type="PROSITE" id="PS51379"/>
    </source>
</evidence>
<dbReference type="GO" id="GO:0022900">
    <property type="term" value="P:electron transport chain"/>
    <property type="evidence" value="ECO:0007669"/>
    <property type="project" value="UniProtKB-UniRule"/>
</dbReference>
<comment type="subcellular location">
    <subcellularLocation>
        <location evidence="8">Cell membrane</location>
        <topology evidence="8">Peripheral membrane protein</topology>
    </subcellularLocation>
</comment>
<proteinExistence type="inferred from homology"/>
<dbReference type="Pfam" id="PF01512">
    <property type="entry name" value="Complex1_51K"/>
    <property type="match status" value="1"/>
</dbReference>
<evidence type="ECO:0000256" key="8">
    <source>
        <dbReference type="HAMAP-Rule" id="MF_00461"/>
    </source>
</evidence>
<dbReference type="Pfam" id="PF13237">
    <property type="entry name" value="Fer4_10"/>
    <property type="match status" value="1"/>
</dbReference>
<dbReference type="SUPFAM" id="SSF142019">
    <property type="entry name" value="Nqo1 FMN-binding domain-like"/>
    <property type="match status" value="1"/>
</dbReference>
<dbReference type="PANTHER" id="PTHR43034:SF2">
    <property type="entry name" value="ION-TRANSLOCATING OXIDOREDUCTASE COMPLEX SUBUNIT C"/>
    <property type="match status" value="1"/>
</dbReference>
<dbReference type="GO" id="GO:0005886">
    <property type="term" value="C:plasma membrane"/>
    <property type="evidence" value="ECO:0007669"/>
    <property type="project" value="UniProtKB-SubCell"/>
</dbReference>
<keyword evidence="1 8" id="KW-0813">Transport</keyword>
<dbReference type="SUPFAM" id="SSF46548">
    <property type="entry name" value="alpha-helical ferredoxin"/>
    <property type="match status" value="1"/>
</dbReference>
<keyword evidence="8" id="KW-1003">Cell membrane</keyword>